<comment type="caution">
    <text evidence="3">The sequence shown here is derived from an EMBL/GenBank/DDBJ whole genome shotgun (WGS) entry which is preliminary data.</text>
</comment>
<evidence type="ECO:0000313" key="3">
    <source>
        <dbReference type="EMBL" id="RNB74329.1"/>
    </source>
</evidence>
<dbReference type="SUPFAM" id="SSF55383">
    <property type="entry name" value="Copper amine oxidase, domain N"/>
    <property type="match status" value="2"/>
</dbReference>
<name>A0A3M8CFE2_9BACL</name>
<keyword evidence="1" id="KW-0732">Signal</keyword>
<feature type="signal peptide" evidence="1">
    <location>
        <begin position="1"/>
        <end position="28"/>
    </location>
</feature>
<organism evidence="3 4">
    <name type="scientific">Brevibacillus invocatus</name>
    <dbReference type="NCBI Taxonomy" id="173959"/>
    <lineage>
        <taxon>Bacteria</taxon>
        <taxon>Bacillati</taxon>
        <taxon>Bacillota</taxon>
        <taxon>Bacilli</taxon>
        <taxon>Bacillales</taxon>
        <taxon>Paenibacillaceae</taxon>
        <taxon>Brevibacillus</taxon>
    </lineage>
</organism>
<evidence type="ECO:0000259" key="2">
    <source>
        <dbReference type="Pfam" id="PF07833"/>
    </source>
</evidence>
<dbReference type="InterPro" id="IPR012854">
    <property type="entry name" value="Cu_amine_oxidase-like_N"/>
</dbReference>
<sequence>MIWNKKLFSIALLFMFLFSTLGTSIADAACFAIRNPVAPLLKEVIVQEDGSLSAYVRVEPEYLEQMELIFTSKKGKELFRVPVTTVAKQRNDTVRAKDLQGNDIEVKVKTGEIRVPKKELDELKDDMLVKLEVKNYKPAKPANEEGLQIGLVVSEEGCGKSTLQSEAESIYFNTIKEIDFPGYVNIHEGSIQIVINLTPEYEKAKFNLLILGENGKLIKRIPVQTKNPTISSKNLSLSAGTYTVQLEMSHNGVKTVSKSVVWVISPPEIEFSIPSGASFPGSVTVNSNGTIKVNLQVSSTYHVYEYYLVIVDAWGNEVRRILVNPANVNTIIQNLNLTTGGYTVFIEVIDPESQEYAQSLSTFYTVNQTGQIIVFIDGQLQSYSKPPVKMNARVLVPMRAVFEAFGAKVDWDEATQSVTATRGNDVIHLTIGSKIAYKNGQRIVMDVPAILYNNETTMVPIRFVSEALGATVSWDGYSNSVIISNE</sequence>
<dbReference type="Proteomes" id="UP000282028">
    <property type="component" value="Unassembled WGS sequence"/>
</dbReference>
<gene>
    <name evidence="3" type="ORF">EDM52_11875</name>
</gene>
<dbReference type="EMBL" id="RHHR01000015">
    <property type="protein sequence ID" value="RNB74329.1"/>
    <property type="molecule type" value="Genomic_DNA"/>
</dbReference>
<keyword evidence="4" id="KW-1185">Reference proteome</keyword>
<feature type="chain" id="PRO_5018282943" evidence="1">
    <location>
        <begin position="29"/>
        <end position="486"/>
    </location>
</feature>
<protein>
    <submittedName>
        <fullName evidence="3">Copper amine oxidase N-terminal domain-containing protein</fullName>
    </submittedName>
</protein>
<dbReference type="InterPro" id="IPR036582">
    <property type="entry name" value="Mao_N_sf"/>
</dbReference>
<reference evidence="3 4" key="1">
    <citation type="submission" date="2018-10" db="EMBL/GenBank/DDBJ databases">
        <title>Phylogenomics of Brevibacillus.</title>
        <authorList>
            <person name="Dunlap C."/>
        </authorList>
    </citation>
    <scope>NUCLEOTIDE SEQUENCE [LARGE SCALE GENOMIC DNA]</scope>
    <source>
        <strain evidence="3 4">JCM 12215</strain>
    </source>
</reference>
<dbReference type="AlphaFoldDB" id="A0A3M8CFE2"/>
<proteinExistence type="predicted"/>
<dbReference type="Gene3D" id="3.30.457.10">
    <property type="entry name" value="Copper amine oxidase-like, N-terminal domain"/>
    <property type="match status" value="1"/>
</dbReference>
<dbReference type="Pfam" id="PF07833">
    <property type="entry name" value="Cu_amine_oxidN1"/>
    <property type="match status" value="1"/>
</dbReference>
<dbReference type="OrthoDB" id="9778320at2"/>
<feature type="domain" description="Copper amine oxidase-like N-terminal" evidence="2">
    <location>
        <begin position="376"/>
        <end position="483"/>
    </location>
</feature>
<evidence type="ECO:0000256" key="1">
    <source>
        <dbReference type="SAM" id="SignalP"/>
    </source>
</evidence>
<accession>A0A3M8CFE2</accession>
<evidence type="ECO:0000313" key="4">
    <source>
        <dbReference type="Proteomes" id="UP000282028"/>
    </source>
</evidence>
<dbReference type="RefSeq" id="WP_122909188.1">
    <property type="nucleotide sequence ID" value="NZ_CBCSBE010000003.1"/>
</dbReference>